<dbReference type="HOGENOM" id="CLU_046832_0_0_7"/>
<name>F3Z2T8_DESAF</name>
<dbReference type="InterPro" id="IPR009826">
    <property type="entry name" value="DNA_circ_N"/>
</dbReference>
<feature type="domain" description="DNA circulation N-terminal" evidence="2">
    <location>
        <begin position="7"/>
        <end position="87"/>
    </location>
</feature>
<accession>F3Z2T8</accession>
<dbReference type="STRING" id="690850.Desaf_1926"/>
<dbReference type="eggNOG" id="COG4228">
    <property type="taxonomic scope" value="Bacteria"/>
</dbReference>
<gene>
    <name evidence="3" type="ORF">Desaf_1926</name>
</gene>
<sequence>MAWKDQLKQASFRGVEFGVREADRSGGRRVAVHEYPQRDKPSVEDLGRKARKCSVSAFFVGEDCLVRSQALLDACEESGPGRLVLPWRAPFIAQPLDYRLRESNQEGRYVEISMEFVEAGDVEQPAVSQATQEQVITKSKSAVTKAKEWFQKTFGLDGLPTWALDAAWEQKNEILGLVDSTRTVVADAARYARSVSQLLDASGAEFAVLDLGQEIEGLISDLGDVRLRDSDLARNRLKEMLGLAKDAPDNDPEPSAPQAKASVQNTNAENDYLRALAAAEAARSSAEVEPETDEDAAGLRSEVLAALDGVLETTTDDDVYAAYADLRAAVSLDLSERGRLAPRVRRVTLQRSVPSLVLAWREREDLAAEEGIITRNRIRHPGALPAGEVLEVVDG</sequence>
<evidence type="ECO:0000256" key="1">
    <source>
        <dbReference type="SAM" id="MobiDB-lite"/>
    </source>
</evidence>
<feature type="region of interest" description="Disordered" evidence="1">
    <location>
        <begin position="243"/>
        <end position="264"/>
    </location>
</feature>
<dbReference type="AlphaFoldDB" id="F3Z2T8"/>
<dbReference type="Pfam" id="PF07157">
    <property type="entry name" value="DNA_circ_N"/>
    <property type="match status" value="1"/>
</dbReference>
<evidence type="ECO:0000313" key="4">
    <source>
        <dbReference type="Proteomes" id="UP000007844"/>
    </source>
</evidence>
<dbReference type="Proteomes" id="UP000007844">
    <property type="component" value="Chromosome"/>
</dbReference>
<evidence type="ECO:0000259" key="2">
    <source>
        <dbReference type="Pfam" id="PF07157"/>
    </source>
</evidence>
<organism evidence="3 4">
    <name type="scientific">Desulfocurvibacter africanus subsp. africanus str. Walvis Bay</name>
    <dbReference type="NCBI Taxonomy" id="690850"/>
    <lineage>
        <taxon>Bacteria</taxon>
        <taxon>Pseudomonadati</taxon>
        <taxon>Thermodesulfobacteriota</taxon>
        <taxon>Desulfovibrionia</taxon>
        <taxon>Desulfovibrionales</taxon>
        <taxon>Desulfovibrionaceae</taxon>
        <taxon>Desulfocurvibacter</taxon>
    </lineage>
</organism>
<dbReference type="KEGG" id="daf:Desaf_1926"/>
<dbReference type="EMBL" id="CP003221">
    <property type="protein sequence ID" value="EGJ50255.1"/>
    <property type="molecule type" value="Genomic_DNA"/>
</dbReference>
<dbReference type="RefSeq" id="WP_014260007.1">
    <property type="nucleotide sequence ID" value="NC_016629.1"/>
</dbReference>
<keyword evidence="4" id="KW-1185">Reference proteome</keyword>
<evidence type="ECO:0000313" key="3">
    <source>
        <dbReference type="EMBL" id="EGJ50255.1"/>
    </source>
</evidence>
<reference evidence="3 4" key="1">
    <citation type="journal article" date="2011" name="J. Bacteriol.">
        <title>Genome sequence of the mercury-methylating and pleomorphic Desulfovibrio africanus Strain Walvis Bay.</title>
        <authorList>
            <person name="Brown S.D."/>
            <person name="Wall J.D."/>
            <person name="Kucken A.M."/>
            <person name="Gilmour C.C."/>
            <person name="Podar M."/>
            <person name="Brandt C.C."/>
            <person name="Teshima H."/>
            <person name="Detter J.C."/>
            <person name="Han C.S."/>
            <person name="Land M.L."/>
            <person name="Lucas S."/>
            <person name="Han J."/>
            <person name="Pennacchio L."/>
            <person name="Nolan M."/>
            <person name="Pitluck S."/>
            <person name="Woyke T."/>
            <person name="Goodwin L."/>
            <person name="Palumbo A.V."/>
            <person name="Elias D.A."/>
        </authorList>
    </citation>
    <scope>NUCLEOTIDE SEQUENCE [LARGE SCALE GENOMIC DNA]</scope>
    <source>
        <strain evidence="3 4">Walvis Bay</strain>
    </source>
</reference>
<proteinExistence type="predicted"/>
<protein>
    <submittedName>
        <fullName evidence="3">DNA circulation family protein</fullName>
    </submittedName>
</protein>